<gene>
    <name evidence="3" type="ORF">ANCCEY_08596</name>
</gene>
<dbReference type="Pfam" id="PF13565">
    <property type="entry name" value="HTH_32"/>
    <property type="match status" value="1"/>
</dbReference>
<dbReference type="EMBL" id="KE125054">
    <property type="protein sequence ID" value="EPB72313.1"/>
    <property type="molecule type" value="Genomic_DNA"/>
</dbReference>
<dbReference type="SUPFAM" id="SSF46689">
    <property type="entry name" value="Homeodomain-like"/>
    <property type="match status" value="1"/>
</dbReference>
<dbReference type="InterPro" id="IPR009057">
    <property type="entry name" value="Homeodomain-like_sf"/>
</dbReference>
<evidence type="ECO:0000313" key="4">
    <source>
        <dbReference type="Proteomes" id="UP000054495"/>
    </source>
</evidence>
<feature type="region of interest" description="Disordered" evidence="2">
    <location>
        <begin position="43"/>
        <end position="62"/>
    </location>
</feature>
<dbReference type="AlphaFoldDB" id="A0A0D6LMB2"/>
<proteinExistence type="predicted"/>
<evidence type="ECO:0000256" key="2">
    <source>
        <dbReference type="SAM" id="MobiDB-lite"/>
    </source>
</evidence>
<comment type="subcellular location">
    <subcellularLocation>
        <location evidence="1">Nucleus</location>
    </subcellularLocation>
</comment>
<accession>A0A0D6LMB2</accession>
<name>A0A0D6LMB2_9BILA</name>
<dbReference type="Proteomes" id="UP000054495">
    <property type="component" value="Unassembled WGS sequence"/>
</dbReference>
<evidence type="ECO:0000313" key="3">
    <source>
        <dbReference type="EMBL" id="EPB72313.1"/>
    </source>
</evidence>
<dbReference type="GO" id="GO:0005634">
    <property type="term" value="C:nucleus"/>
    <property type="evidence" value="ECO:0007669"/>
    <property type="project" value="UniProtKB-SubCell"/>
</dbReference>
<dbReference type="PANTHER" id="PTHR47326:SF1">
    <property type="entry name" value="HTH PSQ-TYPE DOMAIN-CONTAINING PROTEIN"/>
    <property type="match status" value="1"/>
</dbReference>
<protein>
    <submittedName>
        <fullName evidence="3">Uncharacterized protein</fullName>
    </submittedName>
</protein>
<dbReference type="PANTHER" id="PTHR47326">
    <property type="entry name" value="TRANSPOSABLE ELEMENT TC3 TRANSPOSASE-LIKE PROTEIN"/>
    <property type="match status" value="1"/>
</dbReference>
<evidence type="ECO:0000256" key="1">
    <source>
        <dbReference type="ARBA" id="ARBA00004123"/>
    </source>
</evidence>
<keyword evidence="4" id="KW-1185">Reference proteome</keyword>
<organism evidence="3 4">
    <name type="scientific">Ancylostoma ceylanicum</name>
    <dbReference type="NCBI Taxonomy" id="53326"/>
    <lineage>
        <taxon>Eukaryota</taxon>
        <taxon>Metazoa</taxon>
        <taxon>Ecdysozoa</taxon>
        <taxon>Nematoda</taxon>
        <taxon>Chromadorea</taxon>
        <taxon>Rhabditida</taxon>
        <taxon>Rhabditina</taxon>
        <taxon>Rhabditomorpha</taxon>
        <taxon>Strongyloidea</taxon>
        <taxon>Ancylostomatidae</taxon>
        <taxon>Ancylostomatinae</taxon>
        <taxon>Ancylostoma</taxon>
    </lineage>
</organism>
<reference evidence="3 4" key="1">
    <citation type="submission" date="2013-05" db="EMBL/GenBank/DDBJ databases">
        <title>Draft genome of the parasitic nematode Anyclostoma ceylanicum.</title>
        <authorList>
            <person name="Mitreva M."/>
        </authorList>
    </citation>
    <scope>NUCLEOTIDE SEQUENCE [LARGE SCALE GENOMIC DNA]</scope>
</reference>
<sequence length="313" mass="35226">MFTSLVHEVYLFLSGPSTSHQESQGSGQPPEGLDRMAVHPVDAVKSDESRATQNGTGCKESPKRCIRVPRSMVLELARTLNGLEDEIRSRFDHLEDLMEETCGLFGSNYCFVSARPESSLERDYSVCDEASGKEDDIVFVEEVDGELVELIPCDEDEVVCLEDQLLFDFHGGIQSAHNIWTNDDADVFCRKPCYPLTMSERAEIVRLSGGRNFKEIAAEFNRQHQDRRPISARCVSRLLSKVKETGSILDRPRSGRPRRSTTEDNAALIIERFRRCPTMSIRRMAKETGISRGSIHRILIEHNARYGVSSGTP</sequence>